<proteinExistence type="predicted"/>
<dbReference type="InterPro" id="IPR046913">
    <property type="entry name" value="ABC-3C_CTD7"/>
</dbReference>
<dbReference type="Proteomes" id="UP000319824">
    <property type="component" value="Unassembled WGS sequence"/>
</dbReference>
<evidence type="ECO:0000313" key="3">
    <source>
        <dbReference type="Proteomes" id="UP000319824"/>
    </source>
</evidence>
<organism evidence="2 3">
    <name type="scientific">Rhizobium mongolense USDA 1844</name>
    <dbReference type="NCBI Taxonomy" id="1079460"/>
    <lineage>
        <taxon>Bacteria</taxon>
        <taxon>Pseudomonadati</taxon>
        <taxon>Pseudomonadota</taxon>
        <taxon>Alphaproteobacteria</taxon>
        <taxon>Hyphomicrobiales</taxon>
        <taxon>Rhizobiaceae</taxon>
        <taxon>Rhizobium/Agrobacterium group</taxon>
        <taxon>Rhizobium</taxon>
    </lineage>
</organism>
<dbReference type="AlphaFoldDB" id="A0A559SUY6"/>
<gene>
    <name evidence="2" type="ORF">BCL32_6524</name>
</gene>
<dbReference type="EMBL" id="VISO01000003">
    <property type="protein sequence ID" value="TVZ66169.1"/>
    <property type="molecule type" value="Genomic_DNA"/>
</dbReference>
<name>A0A559SUY6_9HYPH</name>
<comment type="caution">
    <text evidence="2">The sequence shown here is derived from an EMBL/GenBank/DDBJ whole genome shotgun (WGS) entry which is preliminary data.</text>
</comment>
<dbReference type="Pfam" id="PF20283">
    <property type="entry name" value="CTD7"/>
    <property type="match status" value="1"/>
</dbReference>
<feature type="domain" description="ABC-three component systems C-terminal" evidence="1">
    <location>
        <begin position="262"/>
        <end position="380"/>
    </location>
</feature>
<accession>A0A559SUY6</accession>
<sequence length="387" mass="42814">MSLDEYPKLKTSVPGQYLGYGLQPVRLCYYLMSVANGCRVSLEQLDDIAIHDASGGLILEQSKSALSGNPASDKSAELWKTLANWASLPSSLFDATTAFRFYVTPLKLGDLVHALHDANDPAKAVALLKKLKTKSFRGKKGIGVEPLISKFLDAGEEACLKVIRLFELQSEEDPIDAIREKLLVTLPEESLEQFCAAAIGMAKTDVESLIRKKKAPILDAVAFRRKLRAFIRKHDFSKLLVPAADEPAQNQIADLLSRQPTFVRQLAAVEASENLMTMAVSDFLRAMADKVAWADNGSIVDSSLDELDQSLIRHHAMTSDELSDTHGHLDPPQRGRQLYRRCADLKMPLEGQTLPSYFVAGEYNCLADDRRVGWHPDHQTLFPKGAP</sequence>
<evidence type="ECO:0000313" key="2">
    <source>
        <dbReference type="EMBL" id="TVZ66169.1"/>
    </source>
</evidence>
<evidence type="ECO:0000259" key="1">
    <source>
        <dbReference type="Pfam" id="PF20283"/>
    </source>
</evidence>
<reference evidence="2 3" key="1">
    <citation type="submission" date="2019-06" db="EMBL/GenBank/DDBJ databases">
        <title>Pac Bio to generate improved reference genome sequences for organisms with transposon mutant libraries (support for FEBA project).</title>
        <authorList>
            <person name="Blow M."/>
        </authorList>
    </citation>
    <scope>NUCLEOTIDE SEQUENCE [LARGE SCALE GENOMIC DNA]</scope>
    <source>
        <strain evidence="2 3">USDA 1844</strain>
    </source>
</reference>
<protein>
    <recommendedName>
        <fullName evidence="1">ABC-three component systems C-terminal domain-containing protein</fullName>
    </recommendedName>
</protein>